<evidence type="ECO:0000256" key="1">
    <source>
        <dbReference type="SAM" id="SignalP"/>
    </source>
</evidence>
<keyword evidence="1" id="KW-0732">Signal</keyword>
<feature type="chain" id="PRO_5045065162" evidence="1">
    <location>
        <begin position="29"/>
        <end position="201"/>
    </location>
</feature>
<evidence type="ECO:0000313" key="2">
    <source>
        <dbReference type="EMBL" id="MFD2840175.1"/>
    </source>
</evidence>
<proteinExistence type="predicted"/>
<keyword evidence="3" id="KW-1185">Reference proteome</keyword>
<accession>A0ABW5XFX1</accession>
<comment type="caution">
    <text evidence="2">The sequence shown here is derived from an EMBL/GenBank/DDBJ whole genome shotgun (WGS) entry which is preliminary data.</text>
</comment>
<dbReference type="EMBL" id="JBHUOP010000002">
    <property type="protein sequence ID" value="MFD2840175.1"/>
    <property type="molecule type" value="Genomic_DNA"/>
</dbReference>
<dbReference type="Proteomes" id="UP001597391">
    <property type="component" value="Unassembled WGS sequence"/>
</dbReference>
<sequence length="201" mass="21678">MKKFSGIAVATLVLTGLSASFVATPAVASEKPGSVKVAKIKSKKAAYGKKVTIKPNVTKKGKVKISSKLITVKQGKKTIVNKKKSAKLRAGTYRVTTTVKYKVATKSAETSKWVYGKTKTKNLTQTLKITQGKKPVTKKPNRVKPKGWNCPSSHPIKGNVSSSGELIYHVPGGAYYSRTNPEECFATESAAKSAGYRKSKR</sequence>
<dbReference type="RefSeq" id="WP_377465880.1">
    <property type="nucleotide sequence ID" value="NZ_JBHUOP010000002.1"/>
</dbReference>
<organism evidence="2 3">
    <name type="scientific">Populibacterium corticicola</name>
    <dbReference type="NCBI Taxonomy" id="1812826"/>
    <lineage>
        <taxon>Bacteria</taxon>
        <taxon>Bacillati</taxon>
        <taxon>Actinomycetota</taxon>
        <taxon>Actinomycetes</taxon>
        <taxon>Micrococcales</taxon>
        <taxon>Jonesiaceae</taxon>
        <taxon>Populibacterium</taxon>
    </lineage>
</organism>
<evidence type="ECO:0000313" key="3">
    <source>
        <dbReference type="Proteomes" id="UP001597391"/>
    </source>
</evidence>
<reference evidence="3" key="1">
    <citation type="journal article" date="2019" name="Int. J. Syst. Evol. Microbiol.">
        <title>The Global Catalogue of Microorganisms (GCM) 10K type strain sequencing project: providing services to taxonomists for standard genome sequencing and annotation.</title>
        <authorList>
            <consortium name="The Broad Institute Genomics Platform"/>
            <consortium name="The Broad Institute Genome Sequencing Center for Infectious Disease"/>
            <person name="Wu L."/>
            <person name="Ma J."/>
        </authorList>
    </citation>
    <scope>NUCLEOTIDE SEQUENCE [LARGE SCALE GENOMIC DNA]</scope>
    <source>
        <strain evidence="3">KCTC 33576</strain>
    </source>
</reference>
<feature type="signal peptide" evidence="1">
    <location>
        <begin position="1"/>
        <end position="28"/>
    </location>
</feature>
<protein>
    <submittedName>
        <fullName evidence="2">Uncharacterized protein</fullName>
    </submittedName>
</protein>
<name>A0ABW5XFX1_9MICO</name>
<gene>
    <name evidence="2" type="ORF">ACFSYH_06290</name>
</gene>